<feature type="domain" description="D-serine dehydratase-like" evidence="3">
    <location>
        <begin position="265"/>
        <end position="369"/>
    </location>
</feature>
<dbReference type="GO" id="GO:0008721">
    <property type="term" value="F:D-serine ammonia-lyase activity"/>
    <property type="evidence" value="ECO:0007669"/>
    <property type="project" value="TreeGrafter"/>
</dbReference>
<dbReference type="Pfam" id="PF14031">
    <property type="entry name" value="D-ser_dehydrat"/>
    <property type="match status" value="1"/>
</dbReference>
<dbReference type="Gene3D" id="2.40.37.20">
    <property type="entry name" value="D-serine dehydratase-like domain"/>
    <property type="match status" value="1"/>
</dbReference>
<evidence type="ECO:0000313" key="4">
    <source>
        <dbReference type="EMBL" id="GAF73268.1"/>
    </source>
</evidence>
<evidence type="ECO:0000259" key="3">
    <source>
        <dbReference type="SMART" id="SM01119"/>
    </source>
</evidence>
<name>X0RWT5_9ZZZZ</name>
<dbReference type="PANTHER" id="PTHR28004:SF2">
    <property type="entry name" value="D-SERINE DEHYDRATASE"/>
    <property type="match status" value="1"/>
</dbReference>
<reference evidence="4" key="1">
    <citation type="journal article" date="2014" name="Front. Microbiol.">
        <title>High frequency of phylogenetically diverse reductive dehalogenase-homologous genes in deep subseafloor sedimentary metagenomes.</title>
        <authorList>
            <person name="Kawai M."/>
            <person name="Futagami T."/>
            <person name="Toyoda A."/>
            <person name="Takaki Y."/>
            <person name="Nishi S."/>
            <person name="Hori S."/>
            <person name="Arai W."/>
            <person name="Tsubouchi T."/>
            <person name="Morono Y."/>
            <person name="Uchiyama I."/>
            <person name="Ito T."/>
            <person name="Fujiyama A."/>
            <person name="Inagaki F."/>
            <person name="Takami H."/>
        </authorList>
    </citation>
    <scope>NUCLEOTIDE SEQUENCE</scope>
    <source>
        <strain evidence="4">Expedition CK06-06</strain>
    </source>
</reference>
<dbReference type="InterPro" id="IPR029066">
    <property type="entry name" value="PLP-binding_barrel"/>
</dbReference>
<proteinExistence type="inferred from homology"/>
<protein>
    <recommendedName>
        <fullName evidence="3">D-serine dehydratase-like domain-containing protein</fullName>
    </recommendedName>
</protein>
<comment type="similarity">
    <text evidence="1">Belongs to the DSD1 family.</text>
</comment>
<dbReference type="SMART" id="SM01119">
    <property type="entry name" value="D-ser_dehydrat"/>
    <property type="match status" value="1"/>
</dbReference>
<dbReference type="InterPro" id="IPR001608">
    <property type="entry name" value="Ala_racemase_N"/>
</dbReference>
<dbReference type="InterPro" id="IPR042208">
    <property type="entry name" value="D-ser_dehydrat-like_sf"/>
</dbReference>
<keyword evidence="2" id="KW-0456">Lyase</keyword>
<dbReference type="PANTHER" id="PTHR28004">
    <property type="entry name" value="ZGC:162816-RELATED"/>
    <property type="match status" value="1"/>
</dbReference>
<feature type="non-terminal residue" evidence="4">
    <location>
        <position position="381"/>
    </location>
</feature>
<dbReference type="EMBL" id="BARS01000183">
    <property type="protein sequence ID" value="GAF73268.1"/>
    <property type="molecule type" value="Genomic_DNA"/>
</dbReference>
<dbReference type="InterPro" id="IPR051466">
    <property type="entry name" value="D-amino_acid_metab_enzyme"/>
</dbReference>
<dbReference type="Gene3D" id="3.20.20.10">
    <property type="entry name" value="Alanine racemase"/>
    <property type="match status" value="1"/>
</dbReference>
<dbReference type="InterPro" id="IPR026956">
    <property type="entry name" value="D-ser_dehydrat-like_dom"/>
</dbReference>
<evidence type="ECO:0000256" key="2">
    <source>
        <dbReference type="ARBA" id="ARBA00023239"/>
    </source>
</evidence>
<dbReference type="SUPFAM" id="SSF51419">
    <property type="entry name" value="PLP-binding barrel"/>
    <property type="match status" value="1"/>
</dbReference>
<gene>
    <name evidence="4" type="ORF">S01H1_00513</name>
</gene>
<dbReference type="AlphaFoldDB" id="X0RWT5"/>
<accession>X0RWT5</accession>
<sequence length="381" mass="41460">MAKQKIPYSTLDTPVVLVDMDKLETNIREMSQLAAEAGVKLRPHTKVHESALIARMQIEAGACGIEVGSVDQAEPMGEGGIDDILIAHPFYGEHKLATLKRLLNKPELKVTVVIDMVEQAEGISQVGQAVGRKVPVLLKIETGGNRYGVLPGKPTLNLAKKLDQLPGIELIGIYAHESGAESTEEGVAKMALEVATIMAETARMLKREGIMIEHVSVGASPTFPATCRYIKEGKFPEITEVHPGGRVIGDILYMRAFGNTREACALTVLTAVMGTSHPGHAIIDAGWKTFGAESLIDHREMPGFFWNGRPSYGSIQSRPDLWLGRLAAESAWVYYTDPKKKLSLGERLEIVPNTANLVVNIHDKLYGVRNGEVERVIPVTG</sequence>
<dbReference type="Pfam" id="PF01168">
    <property type="entry name" value="Ala_racemase_N"/>
    <property type="match status" value="1"/>
</dbReference>
<dbReference type="GO" id="GO:0036088">
    <property type="term" value="P:D-serine catabolic process"/>
    <property type="evidence" value="ECO:0007669"/>
    <property type="project" value="TreeGrafter"/>
</dbReference>
<comment type="caution">
    <text evidence="4">The sequence shown here is derived from an EMBL/GenBank/DDBJ whole genome shotgun (WGS) entry which is preliminary data.</text>
</comment>
<organism evidence="4">
    <name type="scientific">marine sediment metagenome</name>
    <dbReference type="NCBI Taxonomy" id="412755"/>
    <lineage>
        <taxon>unclassified sequences</taxon>
        <taxon>metagenomes</taxon>
        <taxon>ecological metagenomes</taxon>
    </lineage>
</organism>
<evidence type="ECO:0000256" key="1">
    <source>
        <dbReference type="ARBA" id="ARBA00005323"/>
    </source>
</evidence>